<proteinExistence type="predicted"/>
<feature type="transmembrane region" description="Helical" evidence="1">
    <location>
        <begin position="81"/>
        <end position="102"/>
    </location>
</feature>
<reference evidence="2 3" key="1">
    <citation type="journal article" date="2015" name="Proc. Natl. Acad. Sci. U.S.A.">
        <title>Expanded metabolic versatility of ubiquitous nitrite-oxidizing bacteria from the genus Nitrospira.</title>
        <authorList>
            <person name="Koch H."/>
            <person name="Lucker S."/>
            <person name="Albertsen M."/>
            <person name="Kitzinger K."/>
            <person name="Herbold C."/>
            <person name="Spieck E."/>
            <person name="Nielsen P.H."/>
            <person name="Wagner M."/>
            <person name="Daims H."/>
        </authorList>
    </citation>
    <scope>NUCLEOTIDE SEQUENCE [LARGE SCALE GENOMIC DNA]</scope>
    <source>
        <strain evidence="2 3">NSP M-1</strain>
    </source>
</reference>
<dbReference type="EMBL" id="CP011801">
    <property type="protein sequence ID" value="ALA59427.1"/>
    <property type="molecule type" value="Genomic_DNA"/>
</dbReference>
<evidence type="ECO:0000256" key="1">
    <source>
        <dbReference type="SAM" id="Phobius"/>
    </source>
</evidence>
<evidence type="ECO:0000313" key="2">
    <source>
        <dbReference type="EMBL" id="ALA59427.1"/>
    </source>
</evidence>
<sequence length="302" mass="33292">MDKLPQWTHAILMCAPGITGAVIGVSSAIALKTYRPECRVTCLVTGDAAPLLERHPAVDQALSDLSFRDLVAFFRRQSSGLVLLLTSSPGWFVAAMLARVPVRICCGAGMERMERALAWFFGCQEGGVETSVLKALRIMGLPSRLPARPWVVLTPRERRRARRRVRSLSRPRVLVHPSCLCGAMGLLRSCWSLVLAGLDRAPCERSPLPQWLERGALDLLSKLSLREWLAVLVEIDVLVSADEESLLLAEAMGVPTVRVAQALRDKDVRSVLPEAVVWQVEAVLRHRLRIVGRADVHHAGVV</sequence>
<gene>
    <name evidence="2" type="ORF">NITMOv2_3027</name>
</gene>
<keyword evidence="2" id="KW-0328">Glycosyltransferase</keyword>
<dbReference type="AlphaFoldDB" id="A0A0K2GFR3"/>
<feature type="transmembrane region" description="Helical" evidence="1">
    <location>
        <begin position="6"/>
        <end position="31"/>
    </location>
</feature>
<evidence type="ECO:0000313" key="3">
    <source>
        <dbReference type="Proteomes" id="UP000069205"/>
    </source>
</evidence>
<dbReference type="PATRIC" id="fig|42253.5.peg.2988"/>
<dbReference type="KEGG" id="nmv:NITMOv2_3027"/>
<dbReference type="STRING" id="42253.NITMOv2_3027"/>
<dbReference type="Gene3D" id="3.40.50.2000">
    <property type="entry name" value="Glycogen Phosphorylase B"/>
    <property type="match status" value="1"/>
</dbReference>
<keyword evidence="1" id="KW-0472">Membrane</keyword>
<keyword evidence="1" id="KW-1133">Transmembrane helix</keyword>
<name>A0A0K2GFR3_NITMO</name>
<keyword evidence="2" id="KW-0808">Transferase</keyword>
<protein>
    <submittedName>
        <fullName evidence="2">Putative glycosyltransferase</fullName>
        <ecNumber evidence="2">2.4.-.-</ecNumber>
    </submittedName>
</protein>
<keyword evidence="1" id="KW-0812">Transmembrane</keyword>
<dbReference type="SUPFAM" id="SSF53756">
    <property type="entry name" value="UDP-Glycosyltransferase/glycogen phosphorylase"/>
    <property type="match status" value="1"/>
</dbReference>
<dbReference type="EC" id="2.4.-.-" evidence="2"/>
<dbReference type="GO" id="GO:0016757">
    <property type="term" value="F:glycosyltransferase activity"/>
    <property type="evidence" value="ECO:0007669"/>
    <property type="project" value="UniProtKB-KW"/>
</dbReference>
<accession>A0A0K2GFR3</accession>
<dbReference type="Proteomes" id="UP000069205">
    <property type="component" value="Chromosome"/>
</dbReference>
<organism evidence="2 3">
    <name type="scientific">Nitrospira moscoviensis</name>
    <dbReference type="NCBI Taxonomy" id="42253"/>
    <lineage>
        <taxon>Bacteria</taxon>
        <taxon>Pseudomonadati</taxon>
        <taxon>Nitrospirota</taxon>
        <taxon>Nitrospiria</taxon>
        <taxon>Nitrospirales</taxon>
        <taxon>Nitrospiraceae</taxon>
        <taxon>Nitrospira</taxon>
    </lineage>
</organism>
<keyword evidence="3" id="KW-1185">Reference proteome</keyword>